<proteinExistence type="predicted"/>
<organism evidence="2 3">
    <name type="scientific">Streptomyces polychromogenes</name>
    <dbReference type="NCBI Taxonomy" id="67342"/>
    <lineage>
        <taxon>Bacteria</taxon>
        <taxon>Bacillati</taxon>
        <taxon>Actinomycetota</taxon>
        <taxon>Actinomycetes</taxon>
        <taxon>Kitasatosporales</taxon>
        <taxon>Streptomycetaceae</taxon>
        <taxon>Streptomyces</taxon>
    </lineage>
</organism>
<dbReference type="PANTHER" id="PTHR39175:SF1">
    <property type="entry name" value="FAMILY PROTEIN, PUTATIVE (AFU_ORTHOLOGUE AFUA_3G15060)-RELATED"/>
    <property type="match status" value="1"/>
</dbReference>
<dbReference type="InterPro" id="IPR037523">
    <property type="entry name" value="VOC_core"/>
</dbReference>
<evidence type="ECO:0000259" key="1">
    <source>
        <dbReference type="PROSITE" id="PS51819"/>
    </source>
</evidence>
<sequence>MTVLTAVDHVQLAAPPGSEDKLRAYYQGVLGMTEISKPPVLAARGGCWFAAGAVQLHLGVEEDFRPARKAHPGLRVTGIEEYAGRLRDRGADVVWDDNLPGHRRFYSHDPVGNRLEFLEPLTGH</sequence>
<dbReference type="InterPro" id="IPR029068">
    <property type="entry name" value="Glyas_Bleomycin-R_OHBP_Dase"/>
</dbReference>
<dbReference type="SUPFAM" id="SSF54593">
    <property type="entry name" value="Glyoxalase/Bleomycin resistance protein/Dihydroxybiphenyl dioxygenase"/>
    <property type="match status" value="1"/>
</dbReference>
<dbReference type="Proteomes" id="UP001501867">
    <property type="component" value="Unassembled WGS sequence"/>
</dbReference>
<gene>
    <name evidence="2" type="ORF">GCM10010302_69730</name>
</gene>
<dbReference type="EMBL" id="BAAABV010000029">
    <property type="protein sequence ID" value="GAA0320602.1"/>
    <property type="molecule type" value="Genomic_DNA"/>
</dbReference>
<evidence type="ECO:0000313" key="2">
    <source>
        <dbReference type="EMBL" id="GAA0320602.1"/>
    </source>
</evidence>
<dbReference type="PANTHER" id="PTHR39175">
    <property type="entry name" value="FAMILY PROTEIN, PUTATIVE (AFU_ORTHOLOGUE AFUA_3G15060)-RELATED"/>
    <property type="match status" value="1"/>
</dbReference>
<dbReference type="PROSITE" id="PS51819">
    <property type="entry name" value="VOC"/>
    <property type="match status" value="1"/>
</dbReference>
<protein>
    <submittedName>
        <fullName evidence="2">VOC family protein</fullName>
    </submittedName>
</protein>
<name>A0ABN0VYL2_9ACTN</name>
<dbReference type="Gene3D" id="3.10.180.10">
    <property type="entry name" value="2,3-Dihydroxybiphenyl 1,2-Dioxygenase, domain 1"/>
    <property type="match status" value="1"/>
</dbReference>
<feature type="domain" description="VOC" evidence="1">
    <location>
        <begin position="6"/>
        <end position="120"/>
    </location>
</feature>
<comment type="caution">
    <text evidence="2">The sequence shown here is derived from an EMBL/GenBank/DDBJ whole genome shotgun (WGS) entry which is preliminary data.</text>
</comment>
<evidence type="ECO:0000313" key="3">
    <source>
        <dbReference type="Proteomes" id="UP001501867"/>
    </source>
</evidence>
<keyword evidence="3" id="KW-1185">Reference proteome</keyword>
<accession>A0ABN0VYL2</accession>
<reference evidence="2 3" key="1">
    <citation type="journal article" date="2019" name="Int. J. Syst. Evol. Microbiol.">
        <title>The Global Catalogue of Microorganisms (GCM) 10K type strain sequencing project: providing services to taxonomists for standard genome sequencing and annotation.</title>
        <authorList>
            <consortium name="The Broad Institute Genomics Platform"/>
            <consortium name="The Broad Institute Genome Sequencing Center for Infectious Disease"/>
            <person name="Wu L."/>
            <person name="Ma J."/>
        </authorList>
    </citation>
    <scope>NUCLEOTIDE SEQUENCE [LARGE SCALE GENOMIC DNA]</scope>
    <source>
        <strain evidence="2 3">JCM 4505</strain>
    </source>
</reference>